<accession>A0ABU5YRH9</accession>
<dbReference type="EMBL" id="JAYJJQ010000001">
    <property type="protein sequence ID" value="MEB3067721.1"/>
    <property type="molecule type" value="Genomic_DNA"/>
</dbReference>
<dbReference type="InterPro" id="IPR029058">
    <property type="entry name" value="AB_hydrolase_fold"/>
</dbReference>
<proteinExistence type="inferred from homology"/>
<feature type="domain" description="Thioesterase" evidence="5">
    <location>
        <begin position="28"/>
        <end position="246"/>
    </location>
</feature>
<evidence type="ECO:0000256" key="2">
    <source>
        <dbReference type="ARBA" id="ARBA00015007"/>
    </source>
</evidence>
<keyword evidence="3" id="KW-0843">Virulence</keyword>
<dbReference type="InterPro" id="IPR001031">
    <property type="entry name" value="Thioesterase"/>
</dbReference>
<comment type="catalytic activity">
    <reaction evidence="4">
        <text>a fatty acyl-CoA + H2O = a fatty acid + CoA + H(+)</text>
        <dbReference type="Rhea" id="RHEA:16781"/>
        <dbReference type="ChEBI" id="CHEBI:15377"/>
        <dbReference type="ChEBI" id="CHEBI:15378"/>
        <dbReference type="ChEBI" id="CHEBI:28868"/>
        <dbReference type="ChEBI" id="CHEBI:57287"/>
        <dbReference type="ChEBI" id="CHEBI:77636"/>
    </reaction>
</comment>
<evidence type="ECO:0000313" key="7">
    <source>
        <dbReference type="Proteomes" id="UP001299283"/>
    </source>
</evidence>
<dbReference type="GO" id="GO:0016787">
    <property type="term" value="F:hydrolase activity"/>
    <property type="evidence" value="ECO:0007669"/>
    <property type="project" value="UniProtKB-KW"/>
</dbReference>
<dbReference type="SUPFAM" id="SSF53474">
    <property type="entry name" value="alpha/beta-Hydrolases"/>
    <property type="match status" value="1"/>
</dbReference>
<dbReference type="InterPro" id="IPR012223">
    <property type="entry name" value="TEII"/>
</dbReference>
<evidence type="ECO:0000256" key="3">
    <source>
        <dbReference type="ARBA" id="ARBA00023026"/>
    </source>
</evidence>
<dbReference type="Pfam" id="PF00975">
    <property type="entry name" value="Thioesterase"/>
    <property type="match status" value="1"/>
</dbReference>
<dbReference type="Gene3D" id="3.40.50.1820">
    <property type="entry name" value="alpha/beta hydrolase"/>
    <property type="match status" value="1"/>
</dbReference>
<keyword evidence="7" id="KW-1185">Reference proteome</keyword>
<name>A0ABU5YRH9_9MYCO</name>
<gene>
    <name evidence="6" type="ORF">K5L39_00830</name>
</gene>
<protein>
    <recommendedName>
        <fullName evidence="2">Thioesterase TesA</fullName>
    </recommendedName>
</protein>
<dbReference type="PANTHER" id="PTHR11487:SF0">
    <property type="entry name" value="S-ACYL FATTY ACID SYNTHASE THIOESTERASE, MEDIUM CHAIN"/>
    <property type="match status" value="1"/>
</dbReference>
<comment type="similarity">
    <text evidence="1">Belongs to the thioesterase family.</text>
</comment>
<evidence type="ECO:0000259" key="5">
    <source>
        <dbReference type="Pfam" id="PF00975"/>
    </source>
</evidence>
<reference evidence="6 7" key="1">
    <citation type="submission" date="2023-12" db="EMBL/GenBank/DDBJ databases">
        <title>Description of new species of Mycobacterium terrae complex isolated from sewage at the Sao Paulo Zoological Park Foundation in Brazil.</title>
        <authorList>
            <person name="Romagnoli C.L."/>
            <person name="Conceicao E.C."/>
            <person name="Machado E."/>
            <person name="Barreto L.B.P.F."/>
            <person name="Sharma A."/>
            <person name="Silva N.M."/>
            <person name="Marques L.E."/>
            <person name="Juliana M.A."/>
            <person name="Lourenco M.C.S."/>
            <person name="Digiampietri L.A."/>
            <person name="Suffys P.N."/>
            <person name="Viana-Niero C."/>
        </authorList>
    </citation>
    <scope>NUCLEOTIDE SEQUENCE [LARGE SCALE GENOMIC DNA]</scope>
    <source>
        <strain evidence="6 7">MYC017</strain>
    </source>
</reference>
<dbReference type="RefSeq" id="WP_225399309.1">
    <property type="nucleotide sequence ID" value="NZ_JAYJJQ010000001.1"/>
</dbReference>
<evidence type="ECO:0000313" key="6">
    <source>
        <dbReference type="EMBL" id="MEB3067721.1"/>
    </source>
</evidence>
<keyword evidence="6" id="KW-0378">Hydrolase</keyword>
<evidence type="ECO:0000256" key="1">
    <source>
        <dbReference type="ARBA" id="ARBA00007169"/>
    </source>
</evidence>
<organism evidence="6 7">
    <name type="scientific">[Mycobacterium] vasticus</name>
    <dbReference type="NCBI Taxonomy" id="2875777"/>
    <lineage>
        <taxon>Bacteria</taxon>
        <taxon>Bacillati</taxon>
        <taxon>Actinomycetota</taxon>
        <taxon>Actinomycetes</taxon>
        <taxon>Mycobacteriales</taxon>
        <taxon>Mycobacteriaceae</taxon>
        <taxon>Mycolicibacter</taxon>
    </lineage>
</organism>
<comment type="caution">
    <text evidence="6">The sequence shown here is derived from an EMBL/GenBank/DDBJ whole genome shotgun (WGS) entry which is preliminary data.</text>
</comment>
<dbReference type="PANTHER" id="PTHR11487">
    <property type="entry name" value="THIOESTERASE"/>
    <property type="match status" value="1"/>
</dbReference>
<sequence>MGGDDTSAVAQFPSWIGRFPGPGPATLVFPHAGGAAVNYRPLALALAAGADTYVMQYPQRADRFREPAAETLPDLARSLFEAAPWHQLGPLRLFGHSMGSIVAFEFARIAEERGIEIQRLWASAGPAPGTVAGLRKLPTGDAELRAELAELGGTDPRLLADQEFLTLLLTPVRADYLAFNRYSCAPGAAIRADINVLGGRSDDRVRPDMLARWAEHTTGACAVSMYDGGHFYHYENIDVLAKRIIADA</sequence>
<dbReference type="Proteomes" id="UP001299283">
    <property type="component" value="Unassembled WGS sequence"/>
</dbReference>
<evidence type="ECO:0000256" key="4">
    <source>
        <dbReference type="ARBA" id="ARBA00024293"/>
    </source>
</evidence>